<protein>
    <recommendedName>
        <fullName evidence="15">ATP-binding cassette, subfamily B (MDR/TAP), member 1</fullName>
    </recommendedName>
</protein>
<feature type="compositionally biased region" description="Basic residues" evidence="10">
    <location>
        <begin position="31"/>
        <end position="41"/>
    </location>
</feature>
<dbReference type="OrthoDB" id="6500128at2759"/>
<evidence type="ECO:0000256" key="8">
    <source>
        <dbReference type="ARBA" id="ARBA00023136"/>
    </source>
</evidence>
<dbReference type="Gene3D" id="3.40.50.300">
    <property type="entry name" value="P-loop containing nucleotide triphosphate hydrolases"/>
    <property type="match status" value="2"/>
</dbReference>
<comment type="subcellular location">
    <subcellularLocation>
        <location evidence="1">Membrane</location>
        <topology evidence="1">Multi-pass membrane protein</topology>
    </subcellularLocation>
</comment>
<feature type="domain" description="ABC transporter" evidence="12">
    <location>
        <begin position="389"/>
        <end position="626"/>
    </location>
</feature>
<dbReference type="CDD" id="cd18578">
    <property type="entry name" value="ABC_6TM_Pgp_ABCB1_D2_like"/>
    <property type="match status" value="1"/>
</dbReference>
<feature type="transmembrane region" description="Helical" evidence="11">
    <location>
        <begin position="290"/>
        <end position="315"/>
    </location>
</feature>
<dbReference type="InterPro" id="IPR003593">
    <property type="entry name" value="AAA+_ATPase"/>
</dbReference>
<evidence type="ECO:0000256" key="4">
    <source>
        <dbReference type="ARBA" id="ARBA00022692"/>
    </source>
</evidence>
<keyword evidence="5" id="KW-0547">Nucleotide-binding</keyword>
<evidence type="ECO:0000259" key="13">
    <source>
        <dbReference type="PROSITE" id="PS50929"/>
    </source>
</evidence>
<dbReference type="GO" id="GO:0016887">
    <property type="term" value="F:ATP hydrolysis activity"/>
    <property type="evidence" value="ECO:0007669"/>
    <property type="project" value="InterPro"/>
</dbReference>
<dbReference type="InterPro" id="IPR011527">
    <property type="entry name" value="ABC1_TM_dom"/>
</dbReference>
<comment type="similarity">
    <text evidence="2">Belongs to the ABC transporter superfamily. ABCB family. Multidrug resistance exporter (TC 3.A.1.201) subfamily.</text>
</comment>
<feature type="region of interest" description="Disordered" evidence="10">
    <location>
        <begin position="1"/>
        <end position="43"/>
    </location>
</feature>
<name>A0A077WEN2_9FUNG</name>
<evidence type="ECO:0000256" key="5">
    <source>
        <dbReference type="ARBA" id="ARBA00022741"/>
    </source>
</evidence>
<feature type="transmembrane region" description="Helical" evidence="11">
    <location>
        <begin position="212"/>
        <end position="233"/>
    </location>
</feature>
<feature type="transmembrane region" description="Helical" evidence="11">
    <location>
        <begin position="327"/>
        <end position="345"/>
    </location>
</feature>
<dbReference type="CDD" id="cd03249">
    <property type="entry name" value="ABC_MTABC3_MDL1_MDL2"/>
    <property type="match status" value="2"/>
</dbReference>
<feature type="compositionally biased region" description="Basic and acidic residues" evidence="10">
    <location>
        <begin position="11"/>
        <end position="30"/>
    </location>
</feature>
<feature type="domain" description="ABC transmembrane type-1" evidence="13">
    <location>
        <begin position="63"/>
        <end position="354"/>
    </location>
</feature>
<evidence type="ECO:0000256" key="6">
    <source>
        <dbReference type="ARBA" id="ARBA00022840"/>
    </source>
</evidence>
<evidence type="ECO:0000256" key="2">
    <source>
        <dbReference type="ARBA" id="ARBA00007577"/>
    </source>
</evidence>
<dbReference type="InterPro" id="IPR027417">
    <property type="entry name" value="P-loop_NTPase"/>
</dbReference>
<evidence type="ECO:0000259" key="12">
    <source>
        <dbReference type="PROSITE" id="PS50893"/>
    </source>
</evidence>
<evidence type="ECO:0000256" key="11">
    <source>
        <dbReference type="SAM" id="Phobius"/>
    </source>
</evidence>
<dbReference type="PROSITE" id="PS00211">
    <property type="entry name" value="ABC_TRANSPORTER_1"/>
    <property type="match status" value="2"/>
</dbReference>
<feature type="transmembrane region" description="Helical" evidence="11">
    <location>
        <begin position="771"/>
        <end position="794"/>
    </location>
</feature>
<dbReference type="PANTHER" id="PTHR43394:SF27">
    <property type="entry name" value="ATP-DEPENDENT TRANSLOCASE ABCB1-LIKE"/>
    <property type="match status" value="1"/>
</dbReference>
<dbReference type="PROSITE" id="PS50929">
    <property type="entry name" value="ABC_TM1F"/>
    <property type="match status" value="2"/>
</dbReference>
<keyword evidence="4 11" id="KW-0812">Transmembrane</keyword>
<feature type="transmembrane region" description="Helical" evidence="11">
    <location>
        <begin position="59"/>
        <end position="83"/>
    </location>
</feature>
<dbReference type="SMART" id="SM00382">
    <property type="entry name" value="AAA"/>
    <property type="match status" value="2"/>
</dbReference>
<evidence type="ECO:0000256" key="1">
    <source>
        <dbReference type="ARBA" id="ARBA00004141"/>
    </source>
</evidence>
<dbReference type="PROSITE" id="PS50893">
    <property type="entry name" value="ABC_TRANSPORTER_2"/>
    <property type="match status" value="2"/>
</dbReference>
<keyword evidence="3" id="KW-0813">Transport</keyword>
<evidence type="ECO:0000313" key="14">
    <source>
        <dbReference type="EMBL" id="CDS05895.1"/>
    </source>
</evidence>
<dbReference type="PANTHER" id="PTHR43394">
    <property type="entry name" value="ATP-DEPENDENT PERMEASE MDL1, MITOCHONDRIAL"/>
    <property type="match status" value="1"/>
</dbReference>
<feature type="transmembrane region" description="Helical" evidence="11">
    <location>
        <begin position="874"/>
        <end position="891"/>
    </location>
</feature>
<dbReference type="GO" id="GO:0005524">
    <property type="term" value="F:ATP binding"/>
    <property type="evidence" value="ECO:0007669"/>
    <property type="project" value="UniProtKB-KW"/>
</dbReference>
<feature type="transmembrane region" description="Helical" evidence="11">
    <location>
        <begin position="111"/>
        <end position="136"/>
    </location>
</feature>
<sequence length="1302" mass="144112">MVAADETIPQHFDEKSDHTSLSDHNSDKEKTKKKGKKKKKKEPAVPIHRLFRFATKLELVMIAIAAFFSIGVGAMHPLVIVFFGQFMGDAGAAFQASMQGKGSILDATHDLILIFVYLGTAQLIAAYISQSFWIMTGENQTRRLRRYYVHAILRQDLGWFDKAEEGSLTTRLATDTQLIQDGISEKFGLFLMCLGAFVSGFIIAFVKGWNLAVIILATLPVLGSVGGALGWAITKFTLNVQDAYADAGSIVEQAVSGLRTVYAFTLQERFAQLYEKALVKARIAGIRRGVFLGIGFGIFLFVLFGTYGLSFWYGGKLVSEGKMTGDLVLIVFFAMLIAAMTLIQLPPNLSAVSTACGAAYKIYSTIDRVPDIDTDKQEGLKLDKVAGEIEFRNVSFNYPTRPDIPILKNLSITIKPGMTVAFVGPSGSGKSTSVHLIQRFYDPVDGQVLLDGHDLKDMNVMNLRDHIGVVSQEPVLFNMTIRQNLLMGVDYEASREELIEACKQANCHTFISQLPDGYDTMVGEHGGMLSGGQKQRIAIARAILKNPSILLLDEATSALDTQSERLVQRALDAASVNRTTVLVAHRLSTIRNADLICVMQQGDLVEKGTHDELLALDGVYADLVRKQKIATKQTGANDEEEDDIDEEEMLRKETEELLQQQKKIEQLAEAERDNKSDHLVRMSTLSSIDAFELKLRKEKEERKHRMKQKAPIGKIIMQMRPEWKYMAVGILGAAIAGAIFPCFSLVFAKIITVMILDPSNTESGPLEGANLYAFVFVMLGIASFFGFSAQIASFEIAGELYTERLRAAVFRSYMRQEVGYFDQDENSMGAVTSKLAIDSKNVNELVTKVWGDVMQLISTAVTGLVIAFVQSWTLTLIVMCMGPFIAAATYYESKIRRGFEDETAKAHEQSGEVAGEAIKEIRTVAALNKQAHFELRFDRALEHPHRLAKRKAYLSSIGYALQQGINMYTNAVAFYAGVRLMDNRWINFEQMMIAMMAVIITAQGIGRSSTFTATYAKAKNSAIAAFEILERQSRIDPDVEGMEPESSTIRGDLSFKEITFRYPARPDIPIFDGEFQLEGRAGQTIALVGPSGCGKSTTIGMLQRWYDPIDGTVRLDEHNIQNYSLFNLRSHMSLVQQEPVLFDMTIGENIRFGVDESKQVTQEDVEAACTAANIHKFISELPDGYDTRVGDKGSQLSGGQKQRIAIARALIRKPKVLLLDEATSALDSESEKLVQQAIDNIISEGGRTTLTIAHRLSTIQGADLICVIKGGRVVEQGTHWELLKLDAEYASLVRQQSLEATH</sequence>
<evidence type="ECO:0000256" key="3">
    <source>
        <dbReference type="ARBA" id="ARBA00022448"/>
    </source>
</evidence>
<feature type="transmembrane region" description="Helical" evidence="11">
    <location>
        <begin position="725"/>
        <end position="751"/>
    </location>
</feature>
<dbReference type="CDD" id="cd18577">
    <property type="entry name" value="ABC_6TM_Pgp_ABCB1_D1_like"/>
    <property type="match status" value="1"/>
</dbReference>
<evidence type="ECO:0000256" key="10">
    <source>
        <dbReference type="SAM" id="MobiDB-lite"/>
    </source>
</evidence>
<keyword evidence="6" id="KW-0067">ATP-binding</keyword>
<proteinExistence type="inferred from homology"/>
<keyword evidence="9" id="KW-0175">Coiled coil</keyword>
<accession>A0A077WEN2</accession>
<dbReference type="FunFam" id="3.40.50.300:FF:000205">
    <property type="entry name" value="ABC transporter B family member 4"/>
    <property type="match status" value="1"/>
</dbReference>
<reference evidence="14" key="1">
    <citation type="journal article" date="2014" name="Genome Announc.">
        <title>De novo whole-genome sequence and genome annotation of Lichtheimia ramosa.</title>
        <authorList>
            <person name="Linde J."/>
            <person name="Schwartze V."/>
            <person name="Binder U."/>
            <person name="Lass-Florl C."/>
            <person name="Voigt K."/>
            <person name="Horn F."/>
        </authorList>
    </citation>
    <scope>NUCLEOTIDE SEQUENCE</scope>
    <source>
        <strain evidence="14">JMRC FSU:6197</strain>
    </source>
</reference>
<dbReference type="Pfam" id="PF00664">
    <property type="entry name" value="ABC_membrane"/>
    <property type="match status" value="2"/>
</dbReference>
<keyword evidence="8 11" id="KW-0472">Membrane</keyword>
<feature type="transmembrane region" description="Helical" evidence="11">
    <location>
        <begin position="187"/>
        <end position="206"/>
    </location>
</feature>
<dbReference type="SUPFAM" id="SSF90123">
    <property type="entry name" value="ABC transporter transmembrane region"/>
    <property type="match status" value="2"/>
</dbReference>
<dbReference type="Gene3D" id="1.20.1560.10">
    <property type="entry name" value="ABC transporter type 1, transmembrane domain"/>
    <property type="match status" value="2"/>
</dbReference>
<gene>
    <name evidence="14" type="ORF">LRAMOSA08423</name>
</gene>
<dbReference type="FunFam" id="3.40.50.300:FF:000251">
    <property type="entry name" value="ABC transporter B family member 19"/>
    <property type="match status" value="1"/>
</dbReference>
<dbReference type="InterPro" id="IPR036640">
    <property type="entry name" value="ABC1_TM_sf"/>
</dbReference>
<dbReference type="InterPro" id="IPR003439">
    <property type="entry name" value="ABC_transporter-like_ATP-bd"/>
</dbReference>
<dbReference type="GO" id="GO:0015421">
    <property type="term" value="F:ABC-type oligopeptide transporter activity"/>
    <property type="evidence" value="ECO:0007669"/>
    <property type="project" value="TreeGrafter"/>
</dbReference>
<dbReference type="GO" id="GO:0005743">
    <property type="term" value="C:mitochondrial inner membrane"/>
    <property type="evidence" value="ECO:0007669"/>
    <property type="project" value="TreeGrafter"/>
</dbReference>
<dbReference type="GO" id="GO:0090374">
    <property type="term" value="P:oligopeptide export from mitochondrion"/>
    <property type="evidence" value="ECO:0007669"/>
    <property type="project" value="TreeGrafter"/>
</dbReference>
<dbReference type="SUPFAM" id="SSF52540">
    <property type="entry name" value="P-loop containing nucleoside triphosphate hydrolases"/>
    <property type="match status" value="2"/>
</dbReference>
<feature type="domain" description="ABC transporter" evidence="12">
    <location>
        <begin position="1053"/>
        <end position="1295"/>
    </location>
</feature>
<dbReference type="InterPro" id="IPR017871">
    <property type="entry name" value="ABC_transporter-like_CS"/>
</dbReference>
<dbReference type="Pfam" id="PF00005">
    <property type="entry name" value="ABC_tran"/>
    <property type="match status" value="2"/>
</dbReference>
<evidence type="ECO:0000256" key="7">
    <source>
        <dbReference type="ARBA" id="ARBA00022989"/>
    </source>
</evidence>
<dbReference type="EMBL" id="LK023318">
    <property type="protein sequence ID" value="CDS05895.1"/>
    <property type="molecule type" value="Genomic_DNA"/>
</dbReference>
<keyword evidence="7 11" id="KW-1133">Transmembrane helix</keyword>
<evidence type="ECO:0008006" key="15">
    <source>
        <dbReference type="Google" id="ProtNLM"/>
    </source>
</evidence>
<organism evidence="14">
    <name type="scientific">Lichtheimia ramosa</name>
    <dbReference type="NCBI Taxonomy" id="688394"/>
    <lineage>
        <taxon>Eukaryota</taxon>
        <taxon>Fungi</taxon>
        <taxon>Fungi incertae sedis</taxon>
        <taxon>Mucoromycota</taxon>
        <taxon>Mucoromycotina</taxon>
        <taxon>Mucoromycetes</taxon>
        <taxon>Mucorales</taxon>
        <taxon>Lichtheimiaceae</taxon>
        <taxon>Lichtheimia</taxon>
    </lineage>
</organism>
<dbReference type="InterPro" id="IPR039421">
    <property type="entry name" value="Type_1_exporter"/>
</dbReference>
<feature type="coiled-coil region" evidence="9">
    <location>
        <begin position="637"/>
        <end position="674"/>
    </location>
</feature>
<evidence type="ECO:0000256" key="9">
    <source>
        <dbReference type="SAM" id="Coils"/>
    </source>
</evidence>
<feature type="domain" description="ABC transmembrane type-1" evidence="13">
    <location>
        <begin position="727"/>
        <end position="1017"/>
    </location>
</feature>